<dbReference type="AlphaFoldDB" id="A0A4Q4L1U5"/>
<sequence length="162" mass="18163">MKVIETNVAISANGKNTHASLECQLACITTLSDIVANKEIIAIDELGLILEEYARYLNYSGQPEVGDEFFKYLNDHQYYAQRVSRVEITPNNIRERGFDELPANSMDPSDRKFLAVAIVSQAVIVNALDSDWHENMKEINDMGVKVTQLCPDHACKLGMRGI</sequence>
<accession>A0A4Q4L1U5</accession>
<dbReference type="RefSeq" id="WP_129999479.1">
    <property type="nucleotide sequence ID" value="NZ_SEUB01000007.1"/>
</dbReference>
<dbReference type="Proteomes" id="UP000291107">
    <property type="component" value="Unassembled WGS sequence"/>
</dbReference>
<gene>
    <name evidence="1" type="ORF">EVS84_20135</name>
</gene>
<comment type="caution">
    <text evidence="1">The sequence shown here is derived from an EMBL/GenBank/DDBJ whole genome shotgun (WGS) entry which is preliminary data.</text>
</comment>
<dbReference type="EMBL" id="SEUB01000007">
    <property type="protein sequence ID" value="RYM39846.1"/>
    <property type="molecule type" value="Genomic_DNA"/>
</dbReference>
<organism evidence="1 2">
    <name type="scientific">Pseudomonas koreensis</name>
    <dbReference type="NCBI Taxonomy" id="198620"/>
    <lineage>
        <taxon>Bacteria</taxon>
        <taxon>Pseudomonadati</taxon>
        <taxon>Pseudomonadota</taxon>
        <taxon>Gammaproteobacteria</taxon>
        <taxon>Pseudomonadales</taxon>
        <taxon>Pseudomonadaceae</taxon>
        <taxon>Pseudomonas</taxon>
    </lineage>
</organism>
<name>A0A4Q4L1U5_9PSED</name>
<evidence type="ECO:0000313" key="1">
    <source>
        <dbReference type="EMBL" id="RYM39846.1"/>
    </source>
</evidence>
<protein>
    <submittedName>
        <fullName evidence="1">Uncharacterized protein</fullName>
    </submittedName>
</protein>
<proteinExistence type="predicted"/>
<reference evidence="1 2" key="1">
    <citation type="submission" date="2019-02" db="EMBL/GenBank/DDBJ databases">
        <title>Genome of Pseudomonas korensis isolated from heavy metal contaminated environment.</title>
        <authorList>
            <person name="Ayangbenro A.S."/>
            <person name="Babalola O."/>
        </authorList>
    </citation>
    <scope>NUCLEOTIDE SEQUENCE [LARGE SCALE GENOMIC DNA]</scope>
    <source>
        <strain evidence="1 2">AB36</strain>
    </source>
</reference>
<evidence type="ECO:0000313" key="2">
    <source>
        <dbReference type="Proteomes" id="UP000291107"/>
    </source>
</evidence>